<dbReference type="InterPro" id="IPR020846">
    <property type="entry name" value="MFS_dom"/>
</dbReference>
<feature type="transmembrane region" description="Helical" evidence="4">
    <location>
        <begin position="133"/>
        <end position="158"/>
    </location>
</feature>
<sequence length="400" mass="40907">MPHAGPKLLTQIAAVHFVSHVHIMLIPALLPVLPGLLGVGFVELGVALAVFNIVSALVQAPLGYAVDHYGARKVLKAGLLLGSASFLLLAVSPGYAVLLIAMAMAGLANGVYHPADYALLANGIEQGRLGRSFSIHTFAGFLGSAITPAMFLGVATVFGTQTALAAGAMVGVGALLFISVPGSGVYQVSGHGNKRDAGPAGAPGRLRLFTPTICVLTVLFILLNLSTSAIEKFSVAALVQGQGLTLAWANTALTAFLLSSAVGVLCGGALADRTRRHGLVAALAFALAAALTALVALGLVRDWALVAVLGAIGLLTGVIAPSRDMLVKAAAPRGAEGKTFGLVSTGFNIGGAIGPVAFGWMLDQRLPEGIFIASVVFMLLTVLLTLAQEAYSARKRRQHV</sequence>
<evidence type="ECO:0000313" key="6">
    <source>
        <dbReference type="EMBL" id="WEK29524.1"/>
    </source>
</evidence>
<feature type="domain" description="Major facilitator superfamily (MFS) profile" evidence="5">
    <location>
        <begin position="8"/>
        <end position="393"/>
    </location>
</feature>
<dbReference type="Proteomes" id="UP001216329">
    <property type="component" value="Chromosome"/>
</dbReference>
<keyword evidence="3 4" id="KW-0472">Membrane</keyword>
<evidence type="ECO:0000256" key="2">
    <source>
        <dbReference type="ARBA" id="ARBA00022989"/>
    </source>
</evidence>
<feature type="transmembrane region" description="Helical" evidence="4">
    <location>
        <begin position="368"/>
        <end position="387"/>
    </location>
</feature>
<proteinExistence type="predicted"/>
<dbReference type="PANTHER" id="PTHR43129">
    <property type="entry name" value="FOSMIDOMYCIN RESISTANCE PROTEIN"/>
    <property type="match status" value="1"/>
</dbReference>
<organism evidence="6 7">
    <name type="scientific">Candidatus Pseudomonas phytovorans</name>
    <dbReference type="NCBI Taxonomy" id="3121377"/>
    <lineage>
        <taxon>Bacteria</taxon>
        <taxon>Pseudomonadati</taxon>
        <taxon>Pseudomonadota</taxon>
        <taxon>Gammaproteobacteria</taxon>
        <taxon>Pseudomonadales</taxon>
        <taxon>Pseudomonadaceae</taxon>
        <taxon>Pseudomonas</taxon>
    </lineage>
</organism>
<feature type="transmembrane region" description="Helical" evidence="4">
    <location>
        <begin position="303"/>
        <end position="320"/>
    </location>
</feature>
<dbReference type="GO" id="GO:0005886">
    <property type="term" value="C:plasma membrane"/>
    <property type="evidence" value="ECO:0007669"/>
    <property type="project" value="TreeGrafter"/>
</dbReference>
<dbReference type="PROSITE" id="PS50850">
    <property type="entry name" value="MFS"/>
    <property type="match status" value="1"/>
</dbReference>
<accession>A0AAJ6BBA2</accession>
<feature type="transmembrane region" description="Helical" evidence="4">
    <location>
        <begin position="278"/>
        <end position="297"/>
    </location>
</feature>
<gene>
    <name evidence="6" type="ORF">P0Y58_21850</name>
</gene>
<keyword evidence="1 4" id="KW-0812">Transmembrane</keyword>
<dbReference type="SUPFAM" id="SSF103473">
    <property type="entry name" value="MFS general substrate transporter"/>
    <property type="match status" value="1"/>
</dbReference>
<name>A0AAJ6BBA2_9PSED</name>
<evidence type="ECO:0000313" key="7">
    <source>
        <dbReference type="Proteomes" id="UP001216329"/>
    </source>
</evidence>
<dbReference type="AlphaFoldDB" id="A0AAJ6BBA2"/>
<protein>
    <submittedName>
        <fullName evidence="6">MFS transporter</fullName>
    </submittedName>
</protein>
<evidence type="ECO:0000256" key="4">
    <source>
        <dbReference type="SAM" id="Phobius"/>
    </source>
</evidence>
<evidence type="ECO:0000256" key="1">
    <source>
        <dbReference type="ARBA" id="ARBA00022692"/>
    </source>
</evidence>
<feature type="transmembrane region" description="Helical" evidence="4">
    <location>
        <begin position="164"/>
        <end position="186"/>
    </location>
</feature>
<evidence type="ECO:0000259" key="5">
    <source>
        <dbReference type="PROSITE" id="PS50850"/>
    </source>
</evidence>
<feature type="transmembrane region" description="Helical" evidence="4">
    <location>
        <begin position="246"/>
        <end position="271"/>
    </location>
</feature>
<evidence type="ECO:0000256" key="3">
    <source>
        <dbReference type="ARBA" id="ARBA00023136"/>
    </source>
</evidence>
<dbReference type="PANTHER" id="PTHR43129:SF1">
    <property type="entry name" value="FOSMIDOMYCIN RESISTANCE PROTEIN"/>
    <property type="match status" value="1"/>
</dbReference>
<dbReference type="InterPro" id="IPR011701">
    <property type="entry name" value="MFS"/>
</dbReference>
<reference evidence="6" key="1">
    <citation type="submission" date="2023-03" db="EMBL/GenBank/DDBJ databases">
        <title>Andean soil-derived lignocellulolytic bacterial consortium as a source of novel taxa and putative plastic-active enzymes.</title>
        <authorList>
            <person name="Diaz-Garcia L."/>
            <person name="Chuvochina M."/>
            <person name="Feuerriegel G."/>
            <person name="Bunk B."/>
            <person name="Sproer C."/>
            <person name="Streit W.R."/>
            <person name="Rodriguez L.M."/>
            <person name="Overmann J."/>
            <person name="Jimenez D.J."/>
        </authorList>
    </citation>
    <scope>NUCLEOTIDE SEQUENCE</scope>
    <source>
        <strain evidence="6">MAG 876</strain>
    </source>
</reference>
<dbReference type="Pfam" id="PF07690">
    <property type="entry name" value="MFS_1"/>
    <property type="match status" value="2"/>
</dbReference>
<dbReference type="Gene3D" id="1.20.1250.20">
    <property type="entry name" value="MFS general substrate transporter like domains"/>
    <property type="match status" value="2"/>
</dbReference>
<dbReference type="GO" id="GO:0022857">
    <property type="term" value="F:transmembrane transporter activity"/>
    <property type="evidence" value="ECO:0007669"/>
    <property type="project" value="InterPro"/>
</dbReference>
<feature type="transmembrane region" description="Helical" evidence="4">
    <location>
        <begin position="340"/>
        <end position="362"/>
    </location>
</feature>
<dbReference type="InterPro" id="IPR036259">
    <property type="entry name" value="MFS_trans_sf"/>
</dbReference>
<feature type="transmembrane region" description="Helical" evidence="4">
    <location>
        <begin position="206"/>
        <end position="226"/>
    </location>
</feature>
<feature type="transmembrane region" description="Helical" evidence="4">
    <location>
        <begin position="95"/>
        <end position="112"/>
    </location>
</feature>
<dbReference type="EMBL" id="CP119325">
    <property type="protein sequence ID" value="WEK29524.1"/>
    <property type="molecule type" value="Genomic_DNA"/>
</dbReference>
<feature type="transmembrane region" description="Helical" evidence="4">
    <location>
        <begin position="36"/>
        <end position="58"/>
    </location>
</feature>
<keyword evidence="2 4" id="KW-1133">Transmembrane helix</keyword>